<dbReference type="EMBL" id="CACRZD030000003">
    <property type="protein sequence ID" value="CAA6657385.1"/>
    <property type="molecule type" value="Genomic_DNA"/>
</dbReference>
<dbReference type="EMBL" id="LR743590">
    <property type="protein sequence ID" value="CAA2617691.1"/>
    <property type="molecule type" value="Genomic_DNA"/>
</dbReference>
<evidence type="ECO:0000313" key="1">
    <source>
        <dbReference type="EMBL" id="CAA2617691.1"/>
    </source>
</evidence>
<sequence length="75" mass="7635">MGVVPGALLGITENIVRVLELLEGGRGLGVVGSAARRLGDLSGWSPVPAHSEDLVEAAARRPGTCAMAKLSDLSI</sequence>
<proteinExistence type="predicted"/>
<organism evidence="1">
    <name type="scientific">Spirodela intermedia</name>
    <name type="common">Intermediate duckweed</name>
    <dbReference type="NCBI Taxonomy" id="51605"/>
    <lineage>
        <taxon>Eukaryota</taxon>
        <taxon>Viridiplantae</taxon>
        <taxon>Streptophyta</taxon>
        <taxon>Embryophyta</taxon>
        <taxon>Tracheophyta</taxon>
        <taxon>Spermatophyta</taxon>
        <taxon>Magnoliopsida</taxon>
        <taxon>Liliopsida</taxon>
        <taxon>Araceae</taxon>
        <taxon>Lemnoideae</taxon>
        <taxon>Spirodela</taxon>
    </lineage>
</organism>
<name>A0A7I8IHN4_SPIIN</name>
<protein>
    <submittedName>
        <fullName evidence="1">Uncharacterized protein</fullName>
    </submittedName>
</protein>
<dbReference type="Proteomes" id="UP001189122">
    <property type="component" value="Unassembled WGS sequence"/>
</dbReference>
<keyword evidence="2" id="KW-1185">Reference proteome</keyword>
<reference evidence="1 2" key="1">
    <citation type="submission" date="2019-12" db="EMBL/GenBank/DDBJ databases">
        <authorList>
            <person name="Scholz U."/>
            <person name="Mascher M."/>
            <person name="Fiebig A."/>
        </authorList>
    </citation>
    <scope>NUCLEOTIDE SEQUENCE</scope>
</reference>
<accession>A0A7I8IHN4</accession>
<dbReference type="AlphaFoldDB" id="A0A7I8IHN4"/>
<gene>
    <name evidence="1" type="ORF">SI7747_03003853</name>
</gene>
<evidence type="ECO:0000313" key="2">
    <source>
        <dbReference type="Proteomes" id="UP001189122"/>
    </source>
</evidence>